<dbReference type="AlphaFoldDB" id="A0A0A6DAE9"/>
<proteinExistence type="predicted"/>
<accession>A0A0A6DAE9</accession>
<reference evidence="1 2" key="1">
    <citation type="submission" date="2014-10" db="EMBL/GenBank/DDBJ databases">
        <title>Draft genome sequence of Pseudomonas chlororaphis EA105.</title>
        <authorList>
            <person name="McCully L.M."/>
            <person name="Bitzer A.S."/>
            <person name="Spence C."/>
            <person name="Bais H."/>
            <person name="Silby M.W."/>
        </authorList>
    </citation>
    <scope>NUCLEOTIDE SEQUENCE [LARGE SCALE GENOMIC DNA]</scope>
    <source>
        <strain evidence="1 2">EA105</strain>
    </source>
</reference>
<sequence length="78" mass="8580">MDQDSCFAGTKKPGICRCPVWKAVGTKQAGAADGIEPLRDADSTRECDRHSLHHFTCFVLFKCECVLLLQPTINPTAE</sequence>
<dbReference type="PATRIC" id="fig|587753.9.peg.1626"/>
<dbReference type="EMBL" id="JSFK01000016">
    <property type="protein sequence ID" value="KHA72185.1"/>
    <property type="molecule type" value="Genomic_DNA"/>
</dbReference>
<evidence type="ECO:0000313" key="1">
    <source>
        <dbReference type="EMBL" id="KHA72185.1"/>
    </source>
</evidence>
<name>A0A0A6DAE9_9PSED</name>
<evidence type="ECO:0000313" key="2">
    <source>
        <dbReference type="Proteomes" id="UP000030564"/>
    </source>
</evidence>
<organism evidence="1 2">
    <name type="scientific">Pseudomonas chlororaphis</name>
    <dbReference type="NCBI Taxonomy" id="587753"/>
    <lineage>
        <taxon>Bacteria</taxon>
        <taxon>Pseudomonadati</taxon>
        <taxon>Pseudomonadota</taxon>
        <taxon>Gammaproteobacteria</taxon>
        <taxon>Pseudomonadales</taxon>
        <taxon>Pseudomonadaceae</taxon>
        <taxon>Pseudomonas</taxon>
    </lineage>
</organism>
<protein>
    <submittedName>
        <fullName evidence="1">Uncharacterized protein</fullName>
    </submittedName>
</protein>
<comment type="caution">
    <text evidence="1">The sequence shown here is derived from an EMBL/GenBank/DDBJ whole genome shotgun (WGS) entry which is preliminary data.</text>
</comment>
<gene>
    <name evidence="1" type="ORF">NZ35_17555</name>
</gene>
<dbReference type="Proteomes" id="UP000030564">
    <property type="component" value="Unassembled WGS sequence"/>
</dbReference>